<dbReference type="Proteomes" id="UP000240535">
    <property type="component" value="Unassembled WGS sequence"/>
</dbReference>
<reference evidence="4" key="1">
    <citation type="submission" date="2017-10" db="EMBL/GenBank/DDBJ databases">
        <title>Campylobacter species from seals.</title>
        <authorList>
            <person name="Gilbert M.J."/>
            <person name="Zomer A.L."/>
            <person name="Timmerman A.J."/>
            <person name="Duim B."/>
            <person name="Wagenaar J.A."/>
        </authorList>
    </citation>
    <scope>NUCLEOTIDE SEQUENCE [LARGE SCALE GENOMIC DNA]</scope>
    <source>
        <strain evidence="4">17S00004-5</strain>
    </source>
</reference>
<organism evidence="3 4">
    <name type="scientific">Campylobacter blaseri</name>
    <dbReference type="NCBI Taxonomy" id="2042961"/>
    <lineage>
        <taxon>Bacteria</taxon>
        <taxon>Pseudomonadati</taxon>
        <taxon>Campylobacterota</taxon>
        <taxon>Epsilonproteobacteria</taxon>
        <taxon>Campylobacterales</taxon>
        <taxon>Campylobacteraceae</taxon>
        <taxon>Campylobacter</taxon>
    </lineage>
</organism>
<feature type="transmembrane region" description="Helical" evidence="1">
    <location>
        <begin position="15"/>
        <end position="39"/>
    </location>
</feature>
<dbReference type="AlphaFoldDB" id="A0A2P8QZX8"/>
<evidence type="ECO:0000256" key="1">
    <source>
        <dbReference type="SAM" id="Phobius"/>
    </source>
</evidence>
<dbReference type="PANTHER" id="PTHR42709:SF2">
    <property type="entry name" value="INNER MEMBRANE PROTEIN YOHD"/>
    <property type="match status" value="1"/>
</dbReference>
<evidence type="ECO:0000313" key="3">
    <source>
        <dbReference type="EMBL" id="PSM51805.1"/>
    </source>
</evidence>
<sequence>MQGFFEELMFNHAHYVYIVLFVWCIFEGEIALIIAGVLAHEGSVNLTAIIITAGLGAFCGDQIHFFIGRYNKKYITTKLSKQKRKFAIAHLLLQNYGWYIVFLQRFFYGFRAIVPISIGITRYEFKKFAFINFISSFCWAILISMLAYNFGDEIGNFFNITKQHWYIVIPIIILFVWAVYILIKKIEDEIINKRKDKYENRIIRRKHKQNQS</sequence>
<dbReference type="OrthoDB" id="948134at2"/>
<evidence type="ECO:0000313" key="4">
    <source>
        <dbReference type="Proteomes" id="UP000240535"/>
    </source>
</evidence>
<feature type="transmembrane region" description="Helical" evidence="1">
    <location>
        <begin position="46"/>
        <end position="67"/>
    </location>
</feature>
<keyword evidence="1" id="KW-1133">Transmembrane helix</keyword>
<protein>
    <recommendedName>
        <fullName evidence="2">VTT domain-containing protein</fullName>
    </recommendedName>
</protein>
<accession>A0A2P8QZX8</accession>
<feature type="transmembrane region" description="Helical" evidence="1">
    <location>
        <begin position="87"/>
        <end position="108"/>
    </location>
</feature>
<feature type="transmembrane region" description="Helical" evidence="1">
    <location>
        <begin position="163"/>
        <end position="183"/>
    </location>
</feature>
<dbReference type="InterPro" id="IPR051311">
    <property type="entry name" value="DedA_domain"/>
</dbReference>
<dbReference type="RefSeq" id="WP_106871946.1">
    <property type="nucleotide sequence ID" value="NZ_CP053841.1"/>
</dbReference>
<keyword evidence="4" id="KW-1185">Reference proteome</keyword>
<evidence type="ECO:0000259" key="2">
    <source>
        <dbReference type="Pfam" id="PF09335"/>
    </source>
</evidence>
<gene>
    <name evidence="3" type="ORF">CQ405_06670</name>
</gene>
<proteinExistence type="predicted"/>
<keyword evidence="1" id="KW-0812">Transmembrane</keyword>
<comment type="caution">
    <text evidence="3">The sequence shown here is derived from an EMBL/GenBank/DDBJ whole genome shotgun (WGS) entry which is preliminary data.</text>
</comment>
<name>A0A2P8QZX8_9BACT</name>
<dbReference type="InterPro" id="IPR032816">
    <property type="entry name" value="VTT_dom"/>
</dbReference>
<dbReference type="GO" id="GO:0005886">
    <property type="term" value="C:plasma membrane"/>
    <property type="evidence" value="ECO:0007669"/>
    <property type="project" value="TreeGrafter"/>
</dbReference>
<dbReference type="PANTHER" id="PTHR42709">
    <property type="entry name" value="ALKALINE PHOSPHATASE LIKE PROTEIN"/>
    <property type="match status" value="1"/>
</dbReference>
<dbReference type="EMBL" id="PDHH01000005">
    <property type="protein sequence ID" value="PSM51805.1"/>
    <property type="molecule type" value="Genomic_DNA"/>
</dbReference>
<dbReference type="Pfam" id="PF09335">
    <property type="entry name" value="VTT_dom"/>
    <property type="match status" value="1"/>
</dbReference>
<keyword evidence="1" id="KW-0472">Membrane</keyword>
<feature type="transmembrane region" description="Helical" evidence="1">
    <location>
        <begin position="129"/>
        <end position="151"/>
    </location>
</feature>
<feature type="domain" description="VTT" evidence="2">
    <location>
        <begin position="28"/>
        <end position="147"/>
    </location>
</feature>